<evidence type="ECO:0000256" key="12">
    <source>
        <dbReference type="PIRSR" id="PIRSR006118-2"/>
    </source>
</evidence>
<dbReference type="InterPro" id="IPR050793">
    <property type="entry name" value="CMP-NeuNAc_synthase"/>
</dbReference>
<evidence type="ECO:0000256" key="9">
    <source>
        <dbReference type="ARBA" id="ARBA00022842"/>
    </source>
</evidence>
<dbReference type="SFLD" id="SFLDS00003">
    <property type="entry name" value="Haloacid_Dehalogenase"/>
    <property type="match status" value="1"/>
</dbReference>
<evidence type="ECO:0000256" key="1">
    <source>
        <dbReference type="ARBA" id="ARBA00000898"/>
    </source>
</evidence>
<dbReference type="Gene3D" id="3.40.50.1000">
    <property type="entry name" value="HAD superfamily/HAD-like"/>
    <property type="match status" value="1"/>
</dbReference>
<dbReference type="InterPro" id="IPR006549">
    <property type="entry name" value="HAD-SF_hydro_IIIA"/>
</dbReference>
<comment type="catalytic activity">
    <reaction evidence="1 11">
        <text>3-deoxy-alpha-D-manno-2-octulosonate-8-phosphate + H2O = 3-deoxy-alpha-D-manno-oct-2-ulosonate + phosphate</text>
        <dbReference type="Rhea" id="RHEA:11500"/>
        <dbReference type="ChEBI" id="CHEBI:15377"/>
        <dbReference type="ChEBI" id="CHEBI:43474"/>
        <dbReference type="ChEBI" id="CHEBI:85985"/>
        <dbReference type="ChEBI" id="CHEBI:85986"/>
        <dbReference type="EC" id="3.1.3.45"/>
    </reaction>
</comment>
<dbReference type="PANTHER" id="PTHR21485:SF3">
    <property type="entry name" value="N-ACYLNEURAMINATE CYTIDYLYLTRANSFERASE"/>
    <property type="match status" value="1"/>
</dbReference>
<dbReference type="EMBL" id="JAGQFT010000139">
    <property type="protein sequence ID" value="MBR0563494.1"/>
    <property type="molecule type" value="Genomic_DNA"/>
</dbReference>
<dbReference type="GO" id="GO:0008781">
    <property type="term" value="F:N-acylneuraminate cytidylyltransferase activity"/>
    <property type="evidence" value="ECO:0007669"/>
    <property type="project" value="TreeGrafter"/>
</dbReference>
<evidence type="ECO:0000313" key="14">
    <source>
        <dbReference type="EMBL" id="MBS7456736.1"/>
    </source>
</evidence>
<evidence type="ECO:0000256" key="8">
    <source>
        <dbReference type="ARBA" id="ARBA00022801"/>
    </source>
</evidence>
<dbReference type="Pfam" id="PF08282">
    <property type="entry name" value="Hydrolase_3"/>
    <property type="match status" value="1"/>
</dbReference>
<comment type="subunit">
    <text evidence="4 11">Homotetramer.</text>
</comment>
<dbReference type="FunFam" id="3.40.50.1000:FF:000029">
    <property type="entry name" value="3-deoxy-D-manno-octulosonate 8-phosphate phosphatase KdsC"/>
    <property type="match status" value="1"/>
</dbReference>
<dbReference type="Proteomes" id="UP000675747">
    <property type="component" value="Unassembled WGS sequence"/>
</dbReference>
<dbReference type="PIRSF" id="PIRSF006118">
    <property type="entry name" value="KDO8-P_Ptase"/>
    <property type="match status" value="1"/>
</dbReference>
<comment type="caution">
    <text evidence="13">The sequence shown here is derived from an EMBL/GenBank/DDBJ whole genome shotgun (WGS) entry which is preliminary data.</text>
</comment>
<dbReference type="InterPro" id="IPR010023">
    <property type="entry name" value="KdsC_fam"/>
</dbReference>
<evidence type="ECO:0000256" key="2">
    <source>
        <dbReference type="ARBA" id="ARBA00001946"/>
    </source>
</evidence>
<evidence type="ECO:0000313" key="15">
    <source>
        <dbReference type="Proteomes" id="UP000675747"/>
    </source>
</evidence>
<reference evidence="14 15" key="1">
    <citation type="journal article" date="2021" name="Microbiol. Resour. Announc.">
        <title>Draft Genome Sequence of Coralloluteibacterium stylophorae LMG 29479T.</title>
        <authorList>
            <person name="Karlyshev A.V."/>
            <person name="Kudryashova E.B."/>
            <person name="Ariskina E.V."/>
            <person name="Conroy A.P."/>
            <person name="Abidueva E.Y."/>
        </authorList>
    </citation>
    <scope>NUCLEOTIDE SEQUENCE [LARGE SCALE GENOMIC DNA]</scope>
    <source>
        <strain evidence="14 15">LMG 29479</strain>
    </source>
</reference>
<organism evidence="13">
    <name type="scientific">Coralloluteibacterium stylophorae</name>
    <dbReference type="NCBI Taxonomy" id="1776034"/>
    <lineage>
        <taxon>Bacteria</taxon>
        <taxon>Pseudomonadati</taxon>
        <taxon>Pseudomonadota</taxon>
        <taxon>Gammaproteobacteria</taxon>
        <taxon>Lysobacterales</taxon>
        <taxon>Lysobacteraceae</taxon>
        <taxon>Coralloluteibacterium</taxon>
    </lineage>
</organism>
<feature type="binding site" evidence="12">
    <location>
        <position position="28"/>
    </location>
    <ligand>
        <name>substrate</name>
    </ligand>
</feature>
<evidence type="ECO:0000256" key="4">
    <source>
        <dbReference type="ARBA" id="ARBA00011881"/>
    </source>
</evidence>
<dbReference type="SUPFAM" id="SSF56784">
    <property type="entry name" value="HAD-like"/>
    <property type="match status" value="1"/>
</dbReference>
<dbReference type="RefSeq" id="WP_211927399.1">
    <property type="nucleotide sequence ID" value="NZ_JAGQFT020000003.1"/>
</dbReference>
<feature type="binding site" evidence="12">
    <location>
        <position position="119"/>
    </location>
    <ligand>
        <name>Mg(2+)</name>
        <dbReference type="ChEBI" id="CHEBI:18420"/>
    </ligand>
</feature>
<dbReference type="InterPro" id="IPR023214">
    <property type="entry name" value="HAD_sf"/>
</dbReference>
<gene>
    <name evidence="14" type="ORF">KB893_006265</name>
    <name evidence="13" type="ORF">KB893_13360</name>
</gene>
<protein>
    <recommendedName>
        <fullName evidence="6 11">3-deoxy-D-manno-octulosonate 8-phosphate phosphatase KdsC</fullName>
        <ecNumber evidence="5 11">3.1.3.45</ecNumber>
    </recommendedName>
    <alternativeName>
        <fullName evidence="10 11">KDO 8-P phosphatase</fullName>
    </alternativeName>
</protein>
<keyword evidence="9 11" id="KW-0460">Magnesium</keyword>
<dbReference type="NCBIfam" id="TIGR01662">
    <property type="entry name" value="HAD-SF-IIIA"/>
    <property type="match status" value="1"/>
</dbReference>
<reference evidence="13" key="2">
    <citation type="submission" date="2021-04" db="EMBL/GenBank/DDBJ databases">
        <authorList>
            <person name="Karlyshev A.V."/>
        </authorList>
    </citation>
    <scope>NUCLEOTIDE SEQUENCE</scope>
    <source>
        <strain evidence="13">LMG 29479</strain>
    </source>
</reference>
<keyword evidence="15" id="KW-1185">Reference proteome</keyword>
<evidence type="ECO:0000256" key="5">
    <source>
        <dbReference type="ARBA" id="ARBA00013066"/>
    </source>
</evidence>
<sequence>MSRLQPHDLDDSLRARAAGIRLAVFDVDGTLTDGRLYYAPDGSELKVFHVHDGLGLKRLMQHGIDVALCSARRVPAVEARARDLGIAHVHQGVGDKRKVIDALCAEAGVAPSAMLFMGDDLADLPAMAVAGLAVAPANAHPDVLVQAHLVTRLGGGNGAAREVSDLLLALRADAAPA</sequence>
<dbReference type="GO" id="GO:0009103">
    <property type="term" value="P:lipopolysaccharide biosynthetic process"/>
    <property type="evidence" value="ECO:0007669"/>
    <property type="project" value="UniProtKB-UniRule"/>
</dbReference>
<comment type="function">
    <text evidence="11">Catalyzes the hydrolysis of 3-deoxy-D-manno-octulosonate 8-phosphate (KDO 8-P) to 3-deoxy-D-manno-octulosonate (KDO) and inorganic phosphate.</text>
</comment>
<dbReference type="AlphaFoldDB" id="A0A8J7VV50"/>
<dbReference type="EMBL" id="JAGQFT020000003">
    <property type="protein sequence ID" value="MBS7456736.1"/>
    <property type="molecule type" value="Genomic_DNA"/>
</dbReference>
<comment type="similarity">
    <text evidence="3 11">Belongs to the KdsC family.</text>
</comment>
<keyword evidence="7 11" id="KW-0479">Metal-binding</keyword>
<keyword evidence="11" id="KW-0448">Lipopolysaccharide biosynthesis</keyword>
<dbReference type="InterPro" id="IPR036412">
    <property type="entry name" value="HAD-like_sf"/>
</dbReference>
<dbReference type="SFLD" id="SFLDG01136">
    <property type="entry name" value="C1.6:_Phosphoserine_Phosphatas"/>
    <property type="match status" value="1"/>
</dbReference>
<evidence type="ECO:0000256" key="11">
    <source>
        <dbReference type="PIRNR" id="PIRNR006118"/>
    </source>
</evidence>
<feature type="binding site" evidence="12">
    <location>
        <position position="26"/>
    </location>
    <ligand>
        <name>Mg(2+)</name>
        <dbReference type="ChEBI" id="CHEBI:18420"/>
    </ligand>
</feature>
<dbReference type="SFLD" id="SFLDG01138">
    <property type="entry name" value="C1.6.2:_Deoxy-d-mannose-octulo"/>
    <property type="match status" value="1"/>
</dbReference>
<evidence type="ECO:0000256" key="10">
    <source>
        <dbReference type="ARBA" id="ARBA00031051"/>
    </source>
</evidence>
<evidence type="ECO:0000256" key="3">
    <source>
        <dbReference type="ARBA" id="ARBA00005893"/>
    </source>
</evidence>
<dbReference type="GO" id="GO:0019143">
    <property type="term" value="F:3-deoxy-manno-octulosonate-8-phosphatase activity"/>
    <property type="evidence" value="ECO:0007669"/>
    <property type="project" value="UniProtKB-UniRule"/>
</dbReference>
<proteinExistence type="inferred from homology"/>
<evidence type="ECO:0000256" key="7">
    <source>
        <dbReference type="ARBA" id="ARBA00022723"/>
    </source>
</evidence>
<dbReference type="CDD" id="cd01630">
    <property type="entry name" value="HAD_KDO-like"/>
    <property type="match status" value="1"/>
</dbReference>
<dbReference type="GO" id="GO:0046872">
    <property type="term" value="F:metal ion binding"/>
    <property type="evidence" value="ECO:0007669"/>
    <property type="project" value="UniProtKB-UniRule"/>
</dbReference>
<comment type="cofactor">
    <cofactor evidence="2 11 12">
        <name>Mg(2+)</name>
        <dbReference type="ChEBI" id="CHEBI:18420"/>
    </cofactor>
</comment>
<dbReference type="EC" id="3.1.3.45" evidence="5 11"/>
<dbReference type="PANTHER" id="PTHR21485">
    <property type="entry name" value="HAD SUPERFAMILY MEMBERS CMAS AND KDSC"/>
    <property type="match status" value="1"/>
</dbReference>
<evidence type="ECO:0000256" key="6">
    <source>
        <dbReference type="ARBA" id="ARBA00020092"/>
    </source>
</evidence>
<dbReference type="NCBIfam" id="TIGR01670">
    <property type="entry name" value="KdsC-phosphatas"/>
    <property type="match status" value="1"/>
</dbReference>
<evidence type="ECO:0000313" key="13">
    <source>
        <dbReference type="EMBL" id="MBR0563494.1"/>
    </source>
</evidence>
<keyword evidence="8 11" id="KW-0378">Hydrolase</keyword>
<name>A0A8J7VV50_9GAMM</name>
<accession>A0A8J7VV50</accession>